<protein>
    <recommendedName>
        <fullName evidence="5">PaaX family transcriptional regulator</fullName>
    </recommendedName>
</protein>
<dbReference type="InterPro" id="IPR036388">
    <property type="entry name" value="WH-like_DNA-bd_sf"/>
</dbReference>
<organism evidence="3 4">
    <name type="scientific">Dactylosporangium roseum</name>
    <dbReference type="NCBI Taxonomy" id="47989"/>
    <lineage>
        <taxon>Bacteria</taxon>
        <taxon>Bacillati</taxon>
        <taxon>Actinomycetota</taxon>
        <taxon>Actinomycetes</taxon>
        <taxon>Micromonosporales</taxon>
        <taxon>Micromonosporaceae</taxon>
        <taxon>Dactylosporangium</taxon>
    </lineage>
</organism>
<evidence type="ECO:0000313" key="4">
    <source>
        <dbReference type="Proteomes" id="UP001058271"/>
    </source>
</evidence>
<dbReference type="PIRSF" id="PIRSF020623">
    <property type="entry name" value="PaaX"/>
    <property type="match status" value="1"/>
</dbReference>
<evidence type="ECO:0000259" key="2">
    <source>
        <dbReference type="Pfam" id="PF20803"/>
    </source>
</evidence>
<accession>A0ABY5ZD42</accession>
<evidence type="ECO:0008006" key="5">
    <source>
        <dbReference type="Google" id="ProtNLM"/>
    </source>
</evidence>
<gene>
    <name evidence="3" type="ORF">Drose_12105</name>
</gene>
<name>A0ABY5ZD42_9ACTN</name>
<reference evidence="3" key="1">
    <citation type="submission" date="2021-04" db="EMBL/GenBank/DDBJ databases">
        <title>Biosynthetic gene clusters of Dactylosporangioum roseum.</title>
        <authorList>
            <person name="Hartkoorn R.C."/>
            <person name="Beaudoing E."/>
            <person name="Hot D."/>
            <person name="Moureu S."/>
        </authorList>
    </citation>
    <scope>NUCLEOTIDE SEQUENCE</scope>
    <source>
        <strain evidence="3">NRRL B-16295</strain>
    </source>
</reference>
<evidence type="ECO:0000259" key="1">
    <source>
        <dbReference type="Pfam" id="PF07848"/>
    </source>
</evidence>
<dbReference type="PANTHER" id="PTHR30319:SF1">
    <property type="entry name" value="TRANSCRIPTIONAL REPRESSOR PAAX"/>
    <property type="match status" value="1"/>
</dbReference>
<sequence>MLTYVQRIVSSQAGGRSASLVPFLFGVAQRPELPGVGLTRLLGDFGLTGAAARALLLRMRQEGKLASVRRGRGVGYRLAGEYGHRFDRIRRADHTPPPSWPGSFHAVLYQVPESRRAFRDALRRAAVHAGYGLLQQGVLIALEDRTGAVAPLADPPADAALFVTRLAMDEADAARAARLAWDLDALAGTFAGHTESLRAALRDQTAAAPEPGPVTLRRYAELLRTPMVESLRSPRLPAALLPADWPLPDLWRAILEVQQVYGAPAVSYVTSVLDAPR</sequence>
<feature type="domain" description="Transcriptional repressor PaaX-like central Cas2-like" evidence="2">
    <location>
        <begin position="98"/>
        <end position="153"/>
    </location>
</feature>
<evidence type="ECO:0000313" key="3">
    <source>
        <dbReference type="EMBL" id="UWZ38893.1"/>
    </source>
</evidence>
<dbReference type="RefSeq" id="WP_260728284.1">
    <property type="nucleotide sequence ID" value="NZ_CP073721.1"/>
</dbReference>
<dbReference type="InterPro" id="IPR012906">
    <property type="entry name" value="PaaX-like_N"/>
</dbReference>
<dbReference type="Pfam" id="PF07848">
    <property type="entry name" value="PaaX"/>
    <property type="match status" value="1"/>
</dbReference>
<dbReference type="Gene3D" id="3.30.70.2650">
    <property type="match status" value="1"/>
</dbReference>
<keyword evidence="4" id="KW-1185">Reference proteome</keyword>
<proteinExistence type="predicted"/>
<dbReference type="Proteomes" id="UP001058271">
    <property type="component" value="Chromosome"/>
</dbReference>
<dbReference type="Gene3D" id="1.10.10.10">
    <property type="entry name" value="Winged helix-like DNA-binding domain superfamily/Winged helix DNA-binding domain"/>
    <property type="match status" value="1"/>
</dbReference>
<dbReference type="InterPro" id="IPR048846">
    <property type="entry name" value="PaaX-like_central"/>
</dbReference>
<dbReference type="InterPro" id="IPR011965">
    <property type="entry name" value="PaaX_trns_reg"/>
</dbReference>
<feature type="domain" description="Transcriptional repressor PaaX-like N-terminal" evidence="1">
    <location>
        <begin position="18"/>
        <end position="80"/>
    </location>
</feature>
<dbReference type="PANTHER" id="PTHR30319">
    <property type="entry name" value="PHENYLACETIC ACID REGULATOR-RELATED TRANSCRIPTIONAL REPRESSOR"/>
    <property type="match status" value="1"/>
</dbReference>
<dbReference type="Pfam" id="PF20803">
    <property type="entry name" value="PaaX_M"/>
    <property type="match status" value="1"/>
</dbReference>
<dbReference type="EMBL" id="CP073721">
    <property type="protein sequence ID" value="UWZ38893.1"/>
    <property type="molecule type" value="Genomic_DNA"/>
</dbReference>